<evidence type="ECO:0000256" key="3">
    <source>
        <dbReference type="ARBA" id="ARBA00022801"/>
    </source>
</evidence>
<evidence type="ECO:0000313" key="7">
    <source>
        <dbReference type="EMBL" id="MCA9308275.1"/>
    </source>
</evidence>
<comment type="similarity">
    <text evidence="1">Belongs to the oligoribonuclease family.</text>
</comment>
<gene>
    <name evidence="7" type="primary">orn</name>
    <name evidence="7" type="ORF">KC980_02070</name>
</gene>
<keyword evidence="2" id="KW-0540">Nuclease</keyword>
<proteinExistence type="inferred from homology"/>
<sequence length="180" mass="20974">MISNRDTNLVWVDCEFTGLDARQNKITEIACLVTNKNLDIIAEGPEIIINQPRKAFDTTNPFIIENFLNTGFIDKVVSSSYNEKLAEGEVLDFIKQHVSEKSSPLCGNSVYMDRLFIINYMPLLDSYLHYRLLDVSSIKILAHSWYSELPKFEKKETHRAMDDIRESIEELKYYRSHIFK</sequence>
<evidence type="ECO:0000256" key="1">
    <source>
        <dbReference type="ARBA" id="ARBA00009921"/>
    </source>
</evidence>
<reference evidence="7" key="2">
    <citation type="journal article" date="2021" name="Microbiome">
        <title>Successional dynamics and alternative stable states in a saline activated sludge microbial community over 9 years.</title>
        <authorList>
            <person name="Wang Y."/>
            <person name="Ye J."/>
            <person name="Ju F."/>
            <person name="Liu L."/>
            <person name="Boyd J.A."/>
            <person name="Deng Y."/>
            <person name="Parks D.H."/>
            <person name="Jiang X."/>
            <person name="Yin X."/>
            <person name="Woodcroft B.J."/>
            <person name="Tyson G.W."/>
            <person name="Hugenholtz P."/>
            <person name="Polz M.F."/>
            <person name="Zhang T."/>
        </authorList>
    </citation>
    <scope>NUCLEOTIDE SEQUENCE</scope>
    <source>
        <strain evidence="7">HKST-UBA79</strain>
    </source>
</reference>
<dbReference type="Proteomes" id="UP000740557">
    <property type="component" value="Unassembled WGS sequence"/>
</dbReference>
<dbReference type="NCBIfam" id="NF003765">
    <property type="entry name" value="PRK05359.1"/>
    <property type="match status" value="1"/>
</dbReference>
<dbReference type="InterPro" id="IPR036397">
    <property type="entry name" value="RNaseH_sf"/>
</dbReference>
<dbReference type="FunFam" id="3.30.420.10:FF:000003">
    <property type="entry name" value="Oligoribonuclease"/>
    <property type="match status" value="1"/>
</dbReference>
<name>A0A955EBD0_UNCKA</name>
<dbReference type="PANTHER" id="PTHR11046:SF0">
    <property type="entry name" value="OLIGORIBONUCLEASE, MITOCHONDRIAL"/>
    <property type="match status" value="1"/>
</dbReference>
<feature type="domain" description="Exonuclease" evidence="6">
    <location>
        <begin position="8"/>
        <end position="180"/>
    </location>
</feature>
<dbReference type="Gene3D" id="3.30.420.10">
    <property type="entry name" value="Ribonuclease H-like superfamily/Ribonuclease H"/>
    <property type="match status" value="1"/>
</dbReference>
<accession>A0A955EBD0</accession>
<comment type="caution">
    <text evidence="7">The sequence shown here is derived from an EMBL/GenBank/DDBJ whole genome shotgun (WGS) entry which is preliminary data.</text>
</comment>
<dbReference type="PANTHER" id="PTHR11046">
    <property type="entry name" value="OLIGORIBONUCLEASE, MITOCHONDRIAL"/>
    <property type="match status" value="1"/>
</dbReference>
<dbReference type="GO" id="GO:0000175">
    <property type="term" value="F:3'-5'-RNA exonuclease activity"/>
    <property type="evidence" value="ECO:0007669"/>
    <property type="project" value="InterPro"/>
</dbReference>
<dbReference type="AlphaFoldDB" id="A0A955EBD0"/>
<keyword evidence="3 7" id="KW-0378">Hydrolase</keyword>
<dbReference type="GO" id="GO:0003676">
    <property type="term" value="F:nucleic acid binding"/>
    <property type="evidence" value="ECO:0007669"/>
    <property type="project" value="InterPro"/>
</dbReference>
<reference evidence="7" key="1">
    <citation type="submission" date="2020-04" db="EMBL/GenBank/DDBJ databases">
        <authorList>
            <person name="Zhang T."/>
        </authorList>
    </citation>
    <scope>NUCLEOTIDE SEQUENCE</scope>
    <source>
        <strain evidence="7">HKST-UBA79</strain>
    </source>
</reference>
<dbReference type="Pfam" id="PF00929">
    <property type="entry name" value="RNase_T"/>
    <property type="match status" value="1"/>
</dbReference>
<evidence type="ECO:0000313" key="8">
    <source>
        <dbReference type="Proteomes" id="UP000740557"/>
    </source>
</evidence>
<dbReference type="SUPFAM" id="SSF53098">
    <property type="entry name" value="Ribonuclease H-like"/>
    <property type="match status" value="1"/>
</dbReference>
<evidence type="ECO:0000256" key="2">
    <source>
        <dbReference type="ARBA" id="ARBA00022722"/>
    </source>
</evidence>
<organism evidence="7 8">
    <name type="scientific">candidate division WWE3 bacterium</name>
    <dbReference type="NCBI Taxonomy" id="2053526"/>
    <lineage>
        <taxon>Bacteria</taxon>
        <taxon>Katanobacteria</taxon>
    </lineage>
</organism>
<dbReference type="SMART" id="SM00479">
    <property type="entry name" value="EXOIII"/>
    <property type="match status" value="1"/>
</dbReference>
<dbReference type="InterPro" id="IPR022894">
    <property type="entry name" value="Oligoribonuclease"/>
</dbReference>
<dbReference type="InterPro" id="IPR013520">
    <property type="entry name" value="Ribonucl_H"/>
</dbReference>
<evidence type="ECO:0000259" key="6">
    <source>
        <dbReference type="SMART" id="SM00479"/>
    </source>
</evidence>
<dbReference type="InterPro" id="IPR012337">
    <property type="entry name" value="RNaseH-like_sf"/>
</dbReference>
<dbReference type="EMBL" id="JAGQNX010000059">
    <property type="protein sequence ID" value="MCA9308275.1"/>
    <property type="molecule type" value="Genomic_DNA"/>
</dbReference>
<dbReference type="CDD" id="cd06135">
    <property type="entry name" value="Orn"/>
    <property type="match status" value="1"/>
</dbReference>
<evidence type="ECO:0000256" key="4">
    <source>
        <dbReference type="ARBA" id="ARBA00022839"/>
    </source>
</evidence>
<keyword evidence="4" id="KW-0269">Exonuclease</keyword>
<evidence type="ECO:0000256" key="5">
    <source>
        <dbReference type="ARBA" id="ARBA00070964"/>
    </source>
</evidence>
<protein>
    <recommendedName>
        <fullName evidence="5">Oligoribonuclease</fullName>
    </recommendedName>
</protein>